<evidence type="ECO:0000313" key="2">
    <source>
        <dbReference type="Proteomes" id="UP001055879"/>
    </source>
</evidence>
<reference evidence="2" key="1">
    <citation type="journal article" date="2022" name="Mol. Ecol. Resour.">
        <title>The genomes of chicory, endive, great burdock and yacon provide insights into Asteraceae palaeo-polyploidization history and plant inulin production.</title>
        <authorList>
            <person name="Fan W."/>
            <person name="Wang S."/>
            <person name="Wang H."/>
            <person name="Wang A."/>
            <person name="Jiang F."/>
            <person name="Liu H."/>
            <person name="Zhao H."/>
            <person name="Xu D."/>
            <person name="Zhang Y."/>
        </authorList>
    </citation>
    <scope>NUCLEOTIDE SEQUENCE [LARGE SCALE GENOMIC DNA]</scope>
    <source>
        <strain evidence="2">cv. Niubang</strain>
    </source>
</reference>
<proteinExistence type="predicted"/>
<evidence type="ECO:0000313" key="1">
    <source>
        <dbReference type="EMBL" id="KAI3734703.1"/>
    </source>
</evidence>
<gene>
    <name evidence="1" type="ORF">L6452_14178</name>
</gene>
<reference evidence="1 2" key="2">
    <citation type="journal article" date="2022" name="Mol. Ecol. Resour.">
        <title>The genomes of chicory, endive, great burdock and yacon provide insights into Asteraceae paleo-polyploidization history and plant inulin production.</title>
        <authorList>
            <person name="Fan W."/>
            <person name="Wang S."/>
            <person name="Wang H."/>
            <person name="Wang A."/>
            <person name="Jiang F."/>
            <person name="Liu H."/>
            <person name="Zhao H."/>
            <person name="Xu D."/>
            <person name="Zhang Y."/>
        </authorList>
    </citation>
    <scope>NUCLEOTIDE SEQUENCE [LARGE SCALE GENOMIC DNA]</scope>
    <source>
        <strain evidence="2">cv. Niubang</strain>
    </source>
</reference>
<dbReference type="EMBL" id="CM042050">
    <property type="protein sequence ID" value="KAI3734703.1"/>
    <property type="molecule type" value="Genomic_DNA"/>
</dbReference>
<protein>
    <submittedName>
        <fullName evidence="1">Uncharacterized protein</fullName>
    </submittedName>
</protein>
<dbReference type="Proteomes" id="UP001055879">
    <property type="component" value="Linkage Group LG04"/>
</dbReference>
<comment type="caution">
    <text evidence="1">The sequence shown here is derived from an EMBL/GenBank/DDBJ whole genome shotgun (WGS) entry which is preliminary data.</text>
</comment>
<accession>A0ACB9CKK9</accession>
<sequence length="107" mass="12471">MYFFIGLFENSIKLYSISNSAVDLQLQKLDKSSFLSELSSQSTGSISAWLRFAVISWLRFDFIAWFRFSLFRLDLLGFDLLLFDINFMVDIDNTCFCFDLLLLFASV</sequence>
<keyword evidence="2" id="KW-1185">Reference proteome</keyword>
<name>A0ACB9CKK9_ARCLA</name>
<organism evidence="1 2">
    <name type="scientific">Arctium lappa</name>
    <name type="common">Greater burdock</name>
    <name type="synonym">Lappa major</name>
    <dbReference type="NCBI Taxonomy" id="4217"/>
    <lineage>
        <taxon>Eukaryota</taxon>
        <taxon>Viridiplantae</taxon>
        <taxon>Streptophyta</taxon>
        <taxon>Embryophyta</taxon>
        <taxon>Tracheophyta</taxon>
        <taxon>Spermatophyta</taxon>
        <taxon>Magnoliopsida</taxon>
        <taxon>eudicotyledons</taxon>
        <taxon>Gunneridae</taxon>
        <taxon>Pentapetalae</taxon>
        <taxon>asterids</taxon>
        <taxon>campanulids</taxon>
        <taxon>Asterales</taxon>
        <taxon>Asteraceae</taxon>
        <taxon>Carduoideae</taxon>
        <taxon>Cardueae</taxon>
        <taxon>Arctiinae</taxon>
        <taxon>Arctium</taxon>
    </lineage>
</organism>